<accession>A0ACB9S1M4</accession>
<reference evidence="2" key="1">
    <citation type="journal article" date="2023" name="Front. Plant Sci.">
        <title>Chromosomal-level genome assembly of Melastoma candidum provides insights into trichome evolution.</title>
        <authorList>
            <person name="Zhong Y."/>
            <person name="Wu W."/>
            <person name="Sun C."/>
            <person name="Zou P."/>
            <person name="Liu Y."/>
            <person name="Dai S."/>
            <person name="Zhou R."/>
        </authorList>
    </citation>
    <scope>NUCLEOTIDE SEQUENCE [LARGE SCALE GENOMIC DNA]</scope>
</reference>
<proteinExistence type="predicted"/>
<sequence>MDIWNRATELPGDMPDYYRHFQSAHSVRWEDCLDHGTLPVGNNGIEGLSMHNIPRTGNPSTLPYEVPQPSVESVTMDELHLPDDQSLISSLSGLAISDGHLPCDWSCGANIISKSLLHCGHGEGVSPQIGNVDSYKLQNGLHSYTDEYLLNLGLPEDFDAIKFDPIAAQRSRIGICETHDGYTICNQVPRHPDVAMIPNDEQSHFFLHQESLGHQRSLLQASDNLIQLRIPEEQNSHVNYLYNDVGKACNAQQVASMIFLLDEQKRRLLSQRREPPYPDELYSWSGSRCHPVPWNSASAINIPGACMDKSSSVLNSLNLLEQFSTLDHFGKSAYVLAKDQEGCRYLQRKISEGRNEVIEKILLEVAEHLVELCMDPFGNYLVQKLFDASDEDQRTHMLRIITRRRGDLSHISCDIHGTRVVQKIVEILKAPEQLSVLVSSLRPNILTLMKNANGTHVAQHCLRFLPHEYMEILFENVAANCIELATDRHGCCVLQKCIAHSSV</sequence>
<organism evidence="1 2">
    <name type="scientific">Melastoma candidum</name>
    <dbReference type="NCBI Taxonomy" id="119954"/>
    <lineage>
        <taxon>Eukaryota</taxon>
        <taxon>Viridiplantae</taxon>
        <taxon>Streptophyta</taxon>
        <taxon>Embryophyta</taxon>
        <taxon>Tracheophyta</taxon>
        <taxon>Spermatophyta</taxon>
        <taxon>Magnoliopsida</taxon>
        <taxon>eudicotyledons</taxon>
        <taxon>Gunneridae</taxon>
        <taxon>Pentapetalae</taxon>
        <taxon>rosids</taxon>
        <taxon>malvids</taxon>
        <taxon>Myrtales</taxon>
        <taxon>Melastomataceae</taxon>
        <taxon>Melastomatoideae</taxon>
        <taxon>Melastomateae</taxon>
        <taxon>Melastoma</taxon>
    </lineage>
</organism>
<name>A0ACB9S1M4_9MYRT</name>
<evidence type="ECO:0000313" key="1">
    <source>
        <dbReference type="EMBL" id="KAI4385336.1"/>
    </source>
</evidence>
<gene>
    <name evidence="1" type="ORF">MLD38_003376</name>
</gene>
<dbReference type="Proteomes" id="UP001057402">
    <property type="component" value="Chromosome 2"/>
</dbReference>
<comment type="caution">
    <text evidence="1">The sequence shown here is derived from an EMBL/GenBank/DDBJ whole genome shotgun (WGS) entry which is preliminary data.</text>
</comment>
<keyword evidence="2" id="KW-1185">Reference proteome</keyword>
<dbReference type="EMBL" id="CM042881">
    <property type="protein sequence ID" value="KAI4385336.1"/>
    <property type="molecule type" value="Genomic_DNA"/>
</dbReference>
<evidence type="ECO:0000313" key="2">
    <source>
        <dbReference type="Proteomes" id="UP001057402"/>
    </source>
</evidence>
<protein>
    <submittedName>
        <fullName evidence="1">Uncharacterized protein</fullName>
    </submittedName>
</protein>